<dbReference type="FunFam" id="3.10.20.370:FF:000001">
    <property type="entry name" value="Retrovirus-related Pol polyprotein from transposon 17.6-like protein"/>
    <property type="match status" value="1"/>
</dbReference>
<dbReference type="PANTHER" id="PTHR37984:SF5">
    <property type="entry name" value="PROTEIN NYNRIN-LIKE"/>
    <property type="match status" value="1"/>
</dbReference>
<sequence>MRHDPDTEIWQSFRADFRKSYSSYELARKSLSSAVQYTDLSEDEDLEQHLETNGPNLRRSMRRKKKPFSSDYEFDVDLHDKPSLPFGLCSPKECDKGNVPSSDDDLPNDDDEEHGQSLTKYLKRNKRMPLSADTSSDANGRHEPRPTMAHPNPYETLYKCLRETGASREDAAAGAKAALALTKTACGASEFRAVDIVEKEFNCSTATNQSYYNSQKLLQNQQQQTIALLAQVPAFNGMGSTKFEDWIQHFERLFGSAGDCITTFQLNYPREEKIILTMFAGYRSFLVCLPNEVGKTIDADVLKLRETMLMDGFLGGLKPNLRERMSFKDCRNLNDLVKATEKCAAILNEAKLEKRSVEFVNAVSANANAQELRETKNEISELKSVIEQLSQKMRATQLADKSHESINAVATSHNAQLAESKQEIEELKNLLKASNKSYSDMMKQSRDSEKMMRNLHLQVTGMSQAIPQAQPMRQYQQNYSGLVTDNSTRFPHQPPVHRNPPPSYKDNHNNPVNRPPQRGERYCAYCANNGRNPTTHNTDKRGWGQNGPTCFKCRQRKLEATNCNVMGQNGRPCPKPRQIINQVIETRKNKIPGLPIQVGNEKFKGLLDSGAGRSLIKTEVFNRLKEGVMKFTADVPVDLYGVENTRLVTRGLVTLQVQVFGDNLLQDFIVVDSISKDERRIYRVKQTLKPDSTPTNVARGVDRTNITNFLIVRKSIFASTTGELWKTGLVKHHINTEGQRSIRLCPYWIHQNVKPELGSILQELLVNKIIRPSVSPWAAPVVLVKKKNGGIRLCMDYRKLNGITKKDSFPLPRIDDVLDFLHGQKYFTTLELASGYWQIEMDDSSKGKTAFIVDNNLYEWKRLSFGLTNATGTFQRLMNYILRSVIGKICLVYLDDIICLLKIERRTFSKFMTHLQPLRRSRFKTWLESLRTQRKLQCLKIIKRPTTIVEIQSFLGLASYYRCFIKNFADIAHPLIELTKKKKDRDNHNKKVKKILREQDAGDATFTWREAEQKAFETWHECLITPPVVAFPDFDKEFLIFTDASNYGIGAVLSQIQDGKEVVIAYSSRHLNAVERNYSAIEREALAIVYGIKRYRHYLQDDQFEIISDHRPLQWLETHKDEKSRIGRWAIELSAVKYKITHKPGKEHANADFFFSYSCRNCRGMNGFH</sequence>
<dbReference type="InterPro" id="IPR041373">
    <property type="entry name" value="RT_RNaseH"/>
</dbReference>
<keyword evidence="7" id="KW-0695">RNA-directed DNA polymerase</keyword>
<feature type="region of interest" description="Disordered" evidence="9">
    <location>
        <begin position="40"/>
        <end position="65"/>
    </location>
</feature>
<evidence type="ECO:0000256" key="6">
    <source>
        <dbReference type="ARBA" id="ARBA00022801"/>
    </source>
</evidence>
<name>A0A164Z278_9CRUS</name>
<evidence type="ECO:0000256" key="3">
    <source>
        <dbReference type="ARBA" id="ARBA00022695"/>
    </source>
</evidence>
<evidence type="ECO:0000313" key="13">
    <source>
        <dbReference type="Proteomes" id="UP000076858"/>
    </source>
</evidence>
<feature type="domain" description="Reverse transcriptase" evidence="10">
    <location>
        <begin position="784"/>
        <end position="908"/>
    </location>
</feature>
<dbReference type="GO" id="GO:0004519">
    <property type="term" value="F:endonuclease activity"/>
    <property type="evidence" value="ECO:0007669"/>
    <property type="project" value="UniProtKB-KW"/>
</dbReference>
<gene>
    <name evidence="12" type="ORF">APZ42_018505</name>
</gene>
<reference evidence="12 13" key="1">
    <citation type="submission" date="2016-03" db="EMBL/GenBank/DDBJ databases">
        <title>EvidentialGene: Evidence-directed Construction of Genes on Genomes.</title>
        <authorList>
            <person name="Gilbert D.G."/>
            <person name="Choi J.-H."/>
            <person name="Mockaitis K."/>
            <person name="Colbourne J."/>
            <person name="Pfrender M."/>
        </authorList>
    </citation>
    <scope>NUCLEOTIDE SEQUENCE [LARGE SCALE GENOMIC DNA]</scope>
    <source>
        <strain evidence="12 13">Xinb3</strain>
        <tissue evidence="12">Complete organism</tissue>
    </source>
</reference>
<feature type="coiled-coil region" evidence="8">
    <location>
        <begin position="362"/>
        <end position="444"/>
    </location>
</feature>
<dbReference type="GO" id="GO:0016787">
    <property type="term" value="F:hydrolase activity"/>
    <property type="evidence" value="ECO:0007669"/>
    <property type="project" value="UniProtKB-KW"/>
</dbReference>
<keyword evidence="13" id="KW-1185">Reference proteome</keyword>
<comment type="caution">
    <text evidence="12">The sequence shown here is derived from an EMBL/GenBank/DDBJ whole genome shotgun (WGS) entry which is preliminary data.</text>
</comment>
<dbReference type="InterPro" id="IPR050951">
    <property type="entry name" value="Retrovirus_Pol_polyprotein"/>
</dbReference>
<keyword evidence="5" id="KW-0255">Endonuclease</keyword>
<dbReference type="Gene3D" id="2.40.70.10">
    <property type="entry name" value="Acid Proteases"/>
    <property type="match status" value="1"/>
</dbReference>
<feature type="compositionally biased region" description="Acidic residues" evidence="9">
    <location>
        <begin position="102"/>
        <end position="113"/>
    </location>
</feature>
<dbReference type="Gene3D" id="3.30.70.270">
    <property type="match status" value="2"/>
</dbReference>
<protein>
    <recommendedName>
        <fullName evidence="1">RNA-directed DNA polymerase</fullName>
        <ecNumber evidence="1">2.7.7.49</ecNumber>
    </recommendedName>
</protein>
<dbReference type="Gene3D" id="3.10.20.370">
    <property type="match status" value="1"/>
</dbReference>
<dbReference type="PANTHER" id="PTHR37984">
    <property type="entry name" value="PROTEIN CBG26694"/>
    <property type="match status" value="1"/>
</dbReference>
<evidence type="ECO:0000256" key="8">
    <source>
        <dbReference type="SAM" id="Coils"/>
    </source>
</evidence>
<organism evidence="12 13">
    <name type="scientific">Daphnia magna</name>
    <dbReference type="NCBI Taxonomy" id="35525"/>
    <lineage>
        <taxon>Eukaryota</taxon>
        <taxon>Metazoa</taxon>
        <taxon>Ecdysozoa</taxon>
        <taxon>Arthropoda</taxon>
        <taxon>Crustacea</taxon>
        <taxon>Branchiopoda</taxon>
        <taxon>Diplostraca</taxon>
        <taxon>Cladocera</taxon>
        <taxon>Anomopoda</taxon>
        <taxon>Daphniidae</taxon>
        <taxon>Daphnia</taxon>
    </lineage>
</organism>
<dbReference type="CDD" id="cd09274">
    <property type="entry name" value="RNase_HI_RT_Ty3"/>
    <property type="match status" value="1"/>
</dbReference>
<dbReference type="CDD" id="cd00303">
    <property type="entry name" value="retropepsin_like"/>
    <property type="match status" value="1"/>
</dbReference>
<dbReference type="OrthoDB" id="6382106at2759"/>
<dbReference type="EC" id="2.7.7.49" evidence="1"/>
<evidence type="ECO:0000256" key="5">
    <source>
        <dbReference type="ARBA" id="ARBA00022759"/>
    </source>
</evidence>
<dbReference type="InterPro" id="IPR043502">
    <property type="entry name" value="DNA/RNA_pol_sf"/>
</dbReference>
<evidence type="ECO:0000256" key="1">
    <source>
        <dbReference type="ARBA" id="ARBA00012493"/>
    </source>
</evidence>
<feature type="region of interest" description="Disordered" evidence="9">
    <location>
        <begin position="89"/>
        <end position="153"/>
    </location>
</feature>
<keyword evidence="6" id="KW-0378">Hydrolase</keyword>
<dbReference type="Proteomes" id="UP000076858">
    <property type="component" value="Unassembled WGS sequence"/>
</dbReference>
<keyword evidence="2" id="KW-0808">Transferase</keyword>
<evidence type="ECO:0000256" key="9">
    <source>
        <dbReference type="SAM" id="MobiDB-lite"/>
    </source>
</evidence>
<dbReference type="InterPro" id="IPR043128">
    <property type="entry name" value="Rev_trsase/Diguanyl_cyclase"/>
</dbReference>
<evidence type="ECO:0000256" key="4">
    <source>
        <dbReference type="ARBA" id="ARBA00022722"/>
    </source>
</evidence>
<evidence type="ECO:0000259" key="11">
    <source>
        <dbReference type="Pfam" id="PF17917"/>
    </source>
</evidence>
<dbReference type="InterPro" id="IPR021109">
    <property type="entry name" value="Peptidase_aspartic_dom_sf"/>
</dbReference>
<accession>A0A164Z278</accession>
<evidence type="ECO:0000256" key="7">
    <source>
        <dbReference type="ARBA" id="ARBA00022918"/>
    </source>
</evidence>
<feature type="region of interest" description="Disordered" evidence="9">
    <location>
        <begin position="485"/>
        <end position="517"/>
    </location>
</feature>
<dbReference type="STRING" id="35525.A0A164Z278"/>
<dbReference type="EMBL" id="LRGB01000820">
    <property type="protein sequence ID" value="KZS15861.1"/>
    <property type="molecule type" value="Genomic_DNA"/>
</dbReference>
<dbReference type="InterPro" id="IPR000477">
    <property type="entry name" value="RT_dom"/>
</dbReference>
<dbReference type="Pfam" id="PF17917">
    <property type="entry name" value="RT_RNaseH"/>
    <property type="match status" value="1"/>
</dbReference>
<dbReference type="FunFam" id="3.30.70.270:FF:000020">
    <property type="entry name" value="Transposon Tf2-6 polyprotein-like Protein"/>
    <property type="match status" value="1"/>
</dbReference>
<keyword evidence="4" id="KW-0540">Nuclease</keyword>
<dbReference type="CDD" id="cd01647">
    <property type="entry name" value="RT_LTR"/>
    <property type="match status" value="1"/>
</dbReference>
<proteinExistence type="predicted"/>
<dbReference type="Gene3D" id="3.10.10.10">
    <property type="entry name" value="HIV Type 1 Reverse Transcriptase, subunit A, domain 1"/>
    <property type="match status" value="1"/>
</dbReference>
<dbReference type="GO" id="GO:0003964">
    <property type="term" value="F:RNA-directed DNA polymerase activity"/>
    <property type="evidence" value="ECO:0007669"/>
    <property type="project" value="UniProtKB-KW"/>
</dbReference>
<keyword evidence="3" id="KW-0548">Nucleotidyltransferase</keyword>
<evidence type="ECO:0000256" key="2">
    <source>
        <dbReference type="ARBA" id="ARBA00022679"/>
    </source>
</evidence>
<dbReference type="SUPFAM" id="SSF56672">
    <property type="entry name" value="DNA/RNA polymerases"/>
    <property type="match status" value="1"/>
</dbReference>
<dbReference type="Pfam" id="PF00078">
    <property type="entry name" value="RVT_1"/>
    <property type="match status" value="1"/>
</dbReference>
<dbReference type="AlphaFoldDB" id="A0A164Z278"/>
<evidence type="ECO:0000259" key="10">
    <source>
        <dbReference type="Pfam" id="PF00078"/>
    </source>
</evidence>
<feature type="domain" description="Reverse transcriptase RNase H-like" evidence="11">
    <location>
        <begin position="1033"/>
        <end position="1135"/>
    </location>
</feature>
<evidence type="ECO:0000313" key="12">
    <source>
        <dbReference type="EMBL" id="KZS15861.1"/>
    </source>
</evidence>
<feature type="compositionally biased region" description="Pro residues" evidence="9">
    <location>
        <begin position="492"/>
        <end position="503"/>
    </location>
</feature>
<keyword evidence="8" id="KW-0175">Coiled coil</keyword>